<dbReference type="Gene3D" id="2.60.40.150">
    <property type="entry name" value="C2 domain"/>
    <property type="match status" value="2"/>
</dbReference>
<dbReference type="Pfam" id="PF00168">
    <property type="entry name" value="C2"/>
    <property type="match status" value="3"/>
</dbReference>
<feature type="region of interest" description="Disordered" evidence="8">
    <location>
        <begin position="1"/>
        <end position="34"/>
    </location>
</feature>
<evidence type="ECO:0000313" key="13">
    <source>
        <dbReference type="RefSeq" id="XP_036360080.1"/>
    </source>
</evidence>
<evidence type="ECO:0000256" key="6">
    <source>
        <dbReference type="ARBA" id="ARBA00022490"/>
    </source>
</evidence>
<dbReference type="InterPro" id="IPR035892">
    <property type="entry name" value="C2_domain_sf"/>
</dbReference>
<organism evidence="12 13">
    <name type="scientific">Octopus sinensis</name>
    <name type="common">East Asian common octopus</name>
    <dbReference type="NCBI Taxonomy" id="2607531"/>
    <lineage>
        <taxon>Eukaryota</taxon>
        <taxon>Metazoa</taxon>
        <taxon>Spiralia</taxon>
        <taxon>Lophotrochozoa</taxon>
        <taxon>Mollusca</taxon>
        <taxon>Cephalopoda</taxon>
        <taxon>Coleoidea</taxon>
        <taxon>Octopodiformes</taxon>
        <taxon>Octopoda</taxon>
        <taxon>Incirrata</taxon>
        <taxon>Octopodidae</taxon>
        <taxon>Octopus</taxon>
    </lineage>
</organism>
<dbReference type="InterPro" id="IPR014770">
    <property type="entry name" value="Munc13_1"/>
</dbReference>
<proteinExistence type="inferred from homology"/>
<evidence type="ECO:0000256" key="5">
    <source>
        <dbReference type="ARBA" id="ARBA00022483"/>
    </source>
</evidence>
<dbReference type="PANTHER" id="PTHR45999:SF4">
    <property type="entry name" value="UNC-13-4A, ISOFORM B"/>
    <property type="match status" value="1"/>
</dbReference>
<evidence type="ECO:0000313" key="14">
    <source>
        <dbReference type="RefSeq" id="XP_036360081.1"/>
    </source>
</evidence>
<keyword evidence="12" id="KW-1185">Reference proteome</keyword>
<dbReference type="InterPro" id="IPR052095">
    <property type="entry name" value="UNC-13_domain"/>
</dbReference>
<reference evidence="13 14" key="1">
    <citation type="submission" date="2025-08" db="UniProtKB">
        <authorList>
            <consortium name="RefSeq"/>
        </authorList>
    </citation>
    <scope>IDENTIFICATION</scope>
</reference>
<feature type="domain" description="C2" evidence="9">
    <location>
        <begin position="159"/>
        <end position="337"/>
    </location>
</feature>
<dbReference type="PROSITE" id="PS51259">
    <property type="entry name" value="MHD2"/>
    <property type="match status" value="1"/>
</dbReference>
<dbReference type="PANTHER" id="PTHR45999">
    <property type="entry name" value="UNC-13-4A, ISOFORM B"/>
    <property type="match status" value="1"/>
</dbReference>
<protein>
    <submittedName>
        <fullName evidence="13 14">BAI1-associated protein 3-like</fullName>
    </submittedName>
</protein>
<dbReference type="Pfam" id="PF06292">
    <property type="entry name" value="MUN"/>
    <property type="match status" value="1"/>
</dbReference>
<dbReference type="RefSeq" id="XP_036360081.1">
    <property type="nucleotide sequence ID" value="XM_036504188.1"/>
</dbReference>
<dbReference type="InterPro" id="IPR010439">
    <property type="entry name" value="MUN_dom"/>
</dbReference>
<dbReference type="KEGG" id="osn:115213303"/>
<keyword evidence="6" id="KW-0963">Cytoplasm</keyword>
<evidence type="ECO:0000256" key="2">
    <source>
        <dbReference type="ARBA" id="ARBA00004496"/>
    </source>
</evidence>
<dbReference type="PROSITE" id="PS51258">
    <property type="entry name" value="MHD1"/>
    <property type="match status" value="1"/>
</dbReference>
<comment type="similarity">
    <text evidence="4">Belongs to the unc-13 family.</text>
</comment>
<dbReference type="InterPro" id="IPR000008">
    <property type="entry name" value="C2_dom"/>
</dbReference>
<evidence type="ECO:0000259" key="9">
    <source>
        <dbReference type="PROSITE" id="PS50004"/>
    </source>
</evidence>
<feature type="domain" description="C2" evidence="9">
    <location>
        <begin position="1041"/>
        <end position="1166"/>
    </location>
</feature>
<dbReference type="SMART" id="SM00239">
    <property type="entry name" value="C2"/>
    <property type="match status" value="2"/>
</dbReference>
<dbReference type="RefSeq" id="XP_036360080.1">
    <property type="nucleotide sequence ID" value="XM_036504187.1"/>
</dbReference>
<evidence type="ECO:0000313" key="12">
    <source>
        <dbReference type="Proteomes" id="UP000515154"/>
    </source>
</evidence>
<dbReference type="Gene3D" id="1.10.357.50">
    <property type="match status" value="1"/>
</dbReference>
<dbReference type="GO" id="GO:0006887">
    <property type="term" value="P:exocytosis"/>
    <property type="evidence" value="ECO:0007669"/>
    <property type="project" value="UniProtKB-KW"/>
</dbReference>
<keyword evidence="5" id="KW-0268">Exocytosis</keyword>
<evidence type="ECO:0000256" key="8">
    <source>
        <dbReference type="SAM" id="MobiDB-lite"/>
    </source>
</evidence>
<dbReference type="AlphaFoldDB" id="A0A7E6EYM2"/>
<dbReference type="GO" id="GO:0099503">
    <property type="term" value="C:secretory vesicle"/>
    <property type="evidence" value="ECO:0007669"/>
    <property type="project" value="TreeGrafter"/>
</dbReference>
<dbReference type="CDD" id="cd04009">
    <property type="entry name" value="C2B_Munc13-like"/>
    <property type="match status" value="1"/>
</dbReference>
<keyword evidence="7" id="KW-0967">Endosome</keyword>
<comment type="subcellular location">
    <subcellularLocation>
        <location evidence="2">Cytoplasm</location>
    </subcellularLocation>
    <subcellularLocation>
        <location evidence="3">Late endosome</location>
    </subcellularLocation>
    <subcellularLocation>
        <location evidence="1">Recycling endosome</location>
    </subcellularLocation>
</comment>
<dbReference type="GO" id="GO:0005770">
    <property type="term" value="C:late endosome"/>
    <property type="evidence" value="ECO:0007669"/>
    <property type="project" value="UniProtKB-SubCell"/>
</dbReference>
<sequence length="1215" mass="140536">MADFRRSMGDVLGAAARPQSPLKQRRGKKKSEERYISKLDKQADEEAFTFPKEHENIKVQESDGNFFESFTALSWRQENKRLRATSEHEEAKKAEKPLPAEQQIALKLKLHQPTKQEYELLYIEVLYTIKHKIGTTIGGHLPYMQDLYQYAQDAFGMPPEDHAKLLAKATEEKPPILMLNVTVVQARDLEAKDADGYSDPFCMLGIMPSCPVDYSSSESTSSYPDDESPRYRDKKGLKKFSTSSLHKKKDKQQAVRDLLPAKLIRTTNVKKNTLNPVWNERFRFDLDDINADCLHLDIWDHDEEYSVFEAAKKLNEVSGFKGLGRFFKQVAQSARKGSSGSVDDFLGCVNIPAKEIPSSGLEKWYNLEGRSSKSNIQGEIQLKLCLTTREDRGIPEDDNWTDMKQHEDLICIFIEYRVRTLQDAPNKWAGKLPQAALTILHQHAIQGDVTDIQQAICYWAAFCRKHIEHTFDYALMYLQLERLDSVWEPGQLSSIEEESLIESFNLFIDYCLNLIRKQRDVFIPSQKDAMHSLECMLRCLSKIYGMTAFKELCPFAKELHSQIVTAIKKGTTDWYDRVAKRTKSKSKIEGDIIRSLIELTTLLNADMHQAVHFYQKLYEDIVGVEYVPLSYLHLEELLAQDVITALRDEVGDDLKIGNLEYEEVKHQVTSVASSEIGTSLFEFYLELQEFCKFKRLITETEQMSLSITKYYEWFRFAVQKWLIIAQQKATARVSKAVEVDTVYSNICNAKYSSSAVDVCSLFNHMVDFWTNLEWPEPCDAYTFTANLTQNICDNAVRYADLIHDKLCASGFYDEEGQFDVSEQLCITINNIEHVRITLKPIAQTMRFATLEQDLEYADPKRRRKLEKINLFTLVNKSDQMMINKIKRVLDRVADRMRPDIKKDVFHMNWTPDVVPADEAIVDLMEYLDKNLVTLNQNLVSANFNRILHSIWVEVLEEFNDVMVTEDMKHQVFYQRMYDALTLLLEFFYANNKGLSMDTMLTDKQFQDLREQLALHKEDTRDLIEQFYQEKLDEQDQTETSPYGILNIRVFYKYEVQTLLVEVISGKDLIPLDANGFSDPFILIHLSPEHIFPNITVQKTQIVKKTLNPVFDELFEFPVSPEQCKHRGAAIQFIVMDHDFMFQNDIGGEAYIPLSEIPGVNGAEVTGFEALNIISMPLMHPRHKEKGTFNVLRGRTWDKEAQEFVKRRIKLEEQAS</sequence>
<evidence type="ECO:0000259" key="10">
    <source>
        <dbReference type="PROSITE" id="PS51258"/>
    </source>
</evidence>
<dbReference type="Proteomes" id="UP000515154">
    <property type="component" value="Linkage group LG6"/>
</dbReference>
<dbReference type="SUPFAM" id="SSF49562">
    <property type="entry name" value="C2 domain (Calcium/lipid-binding domain, CaLB)"/>
    <property type="match status" value="2"/>
</dbReference>
<feature type="domain" description="MHD2" evidence="11">
    <location>
        <begin position="917"/>
        <end position="1026"/>
    </location>
</feature>
<evidence type="ECO:0000256" key="4">
    <source>
        <dbReference type="ARBA" id="ARBA00005823"/>
    </source>
</evidence>
<evidence type="ECO:0000256" key="3">
    <source>
        <dbReference type="ARBA" id="ARBA00004603"/>
    </source>
</evidence>
<dbReference type="InterPro" id="IPR014772">
    <property type="entry name" value="Munc13_dom-2"/>
</dbReference>
<dbReference type="PROSITE" id="PS50004">
    <property type="entry name" value="C2"/>
    <property type="match status" value="2"/>
</dbReference>
<feature type="domain" description="MHD1" evidence="10">
    <location>
        <begin position="681"/>
        <end position="802"/>
    </location>
</feature>
<gene>
    <name evidence="13 14" type="primary">LOC115213303</name>
</gene>
<accession>A0A7E6EYM2</accession>
<evidence type="ECO:0000256" key="7">
    <source>
        <dbReference type="ARBA" id="ARBA00022753"/>
    </source>
</evidence>
<dbReference type="CDD" id="cd08676">
    <property type="entry name" value="C2A_Munc13-like"/>
    <property type="match status" value="1"/>
</dbReference>
<name>A0A7E6EYM2_9MOLL</name>
<evidence type="ECO:0000259" key="11">
    <source>
        <dbReference type="PROSITE" id="PS51259"/>
    </source>
</evidence>
<evidence type="ECO:0000256" key="1">
    <source>
        <dbReference type="ARBA" id="ARBA00004172"/>
    </source>
</evidence>